<dbReference type="InterPro" id="IPR019289">
    <property type="entry name" value="Phage_tail_E/E"/>
</dbReference>
<dbReference type="Pfam" id="PF10109">
    <property type="entry name" value="Phage_TAC_7"/>
    <property type="match status" value="1"/>
</dbReference>
<dbReference type="AlphaFoldDB" id="A0A3S4DX02"/>
<accession>A0A3S4DX02</accession>
<evidence type="ECO:0000313" key="1">
    <source>
        <dbReference type="EMBL" id="VDS09241.1"/>
    </source>
</evidence>
<gene>
    <name evidence="1" type="ORF">PARHAE_02433</name>
</gene>
<protein>
    <submittedName>
        <fullName evidence="1">Phage tail protein E</fullName>
    </submittedName>
</protein>
<dbReference type="RefSeq" id="WP_126154913.1">
    <property type="nucleotide sequence ID" value="NZ_UZWE01000033.1"/>
</dbReference>
<keyword evidence="2" id="KW-1185">Reference proteome</keyword>
<dbReference type="EMBL" id="UZWE01000033">
    <property type="protein sequence ID" value="VDS09241.1"/>
    <property type="molecule type" value="Genomic_DNA"/>
</dbReference>
<reference evidence="1 2" key="1">
    <citation type="submission" date="2018-12" db="EMBL/GenBank/DDBJ databases">
        <authorList>
            <person name="Criscuolo A."/>
        </authorList>
    </citation>
    <scope>NUCLEOTIDE SEQUENCE [LARGE SCALE GENOMIC DNA]</scope>
    <source>
        <strain evidence="1">ACIP1116241</strain>
    </source>
</reference>
<sequence>MSAKISDPITLAEPIQRAGGEAIANVTVRKPDVGTLRGLKLLELLRMDVASHCTLLPRVTTPALLPDEVEALDVSDFTALVTATLSFFMPADELAAIQAAGG</sequence>
<dbReference type="Proteomes" id="UP000270743">
    <property type="component" value="Unassembled WGS sequence"/>
</dbReference>
<name>A0A3S4DX02_9RHOB</name>
<proteinExistence type="predicted"/>
<dbReference type="OrthoDB" id="7366507at2"/>
<evidence type="ECO:0000313" key="2">
    <source>
        <dbReference type="Proteomes" id="UP000270743"/>
    </source>
</evidence>
<organism evidence="1 2">
    <name type="scientific">Paracoccus haematequi</name>
    <dbReference type="NCBI Taxonomy" id="2491866"/>
    <lineage>
        <taxon>Bacteria</taxon>
        <taxon>Pseudomonadati</taxon>
        <taxon>Pseudomonadota</taxon>
        <taxon>Alphaproteobacteria</taxon>
        <taxon>Rhodobacterales</taxon>
        <taxon>Paracoccaceae</taxon>
        <taxon>Paracoccus</taxon>
    </lineage>
</organism>